<dbReference type="GO" id="GO:0016788">
    <property type="term" value="F:hydrolase activity, acting on ester bonds"/>
    <property type="evidence" value="ECO:0007669"/>
    <property type="project" value="InterPro"/>
</dbReference>
<dbReference type="InterPro" id="IPR001130">
    <property type="entry name" value="TatD-like"/>
</dbReference>
<accession>A0A379C7H7</accession>
<proteinExistence type="inferred from homology"/>
<dbReference type="PROSITE" id="PS01091">
    <property type="entry name" value="TATD_3"/>
    <property type="match status" value="1"/>
</dbReference>
<keyword evidence="2 4" id="KW-0479">Metal-binding</keyword>
<dbReference type="Pfam" id="PF01026">
    <property type="entry name" value="TatD_DNase"/>
    <property type="match status" value="1"/>
</dbReference>
<evidence type="ECO:0000256" key="1">
    <source>
        <dbReference type="ARBA" id="ARBA00009275"/>
    </source>
</evidence>
<feature type="binding site" evidence="4">
    <location>
        <position position="159"/>
    </location>
    <ligand>
        <name>a divalent metal cation</name>
        <dbReference type="ChEBI" id="CHEBI:60240"/>
        <label>2</label>
    </ligand>
</feature>
<keyword evidence="3 5" id="KW-0378">Hydrolase</keyword>
<dbReference type="PROSITE" id="PS01137">
    <property type="entry name" value="TATD_1"/>
    <property type="match status" value="1"/>
</dbReference>
<dbReference type="PANTHER" id="PTHR46124:SF3">
    <property type="entry name" value="HYDROLASE"/>
    <property type="match status" value="1"/>
</dbReference>
<dbReference type="EC" id="3.1.21.-" evidence="5"/>
<dbReference type="GO" id="GO:0046872">
    <property type="term" value="F:metal ion binding"/>
    <property type="evidence" value="ECO:0007669"/>
    <property type="project" value="UniProtKB-KW"/>
</dbReference>
<gene>
    <name evidence="5" type="primary">yjjV</name>
    <name evidence="5" type="ORF">NCTC12872_00186</name>
</gene>
<dbReference type="CDD" id="cd01310">
    <property type="entry name" value="TatD_DNAse"/>
    <property type="match status" value="1"/>
</dbReference>
<dbReference type="RefSeq" id="WP_115314764.1">
    <property type="nucleotide sequence ID" value="NZ_LWIF01000001.1"/>
</dbReference>
<feature type="binding site" evidence="4">
    <location>
        <position position="8"/>
    </location>
    <ligand>
        <name>a divalent metal cation</name>
        <dbReference type="ChEBI" id="CHEBI:60240"/>
        <label>1</label>
    </ligand>
</feature>
<evidence type="ECO:0000256" key="4">
    <source>
        <dbReference type="PIRSR" id="PIRSR005902-1"/>
    </source>
</evidence>
<keyword evidence="6" id="KW-1185">Reference proteome</keyword>
<feature type="binding site" evidence="4">
    <location>
        <position position="99"/>
    </location>
    <ligand>
        <name>a divalent metal cation</name>
        <dbReference type="ChEBI" id="CHEBI:60240"/>
        <label>1</label>
    </ligand>
</feature>
<dbReference type="InterPro" id="IPR018228">
    <property type="entry name" value="DNase_TatD-rel_CS"/>
</dbReference>
<dbReference type="Proteomes" id="UP000255417">
    <property type="component" value="Unassembled WGS sequence"/>
</dbReference>
<dbReference type="PANTHER" id="PTHR46124">
    <property type="entry name" value="D-AMINOACYL-TRNA DEACYLASE"/>
    <property type="match status" value="1"/>
</dbReference>
<sequence length="267" mass="30444">MLRFFDTHAHLDLLGLKTEETAQQLIANAQLVGVEKILIPTIFAKDFEKITAYSEPFSQQLVYGFGLHPYFIEQHQKSDLDYLEKSLSNRNSQCVAIAEIGLDKRLAPELWQKQCDFLVSQLEIAKQFNLPVSLHSVKTHSELYAFLNQAQLSQTGVIHAFNGSFQQAKNFVDLGYKIGVGGSITYPRANKTRQAIAKLPLDALVLETDSPDMPIYQQQGKVNRPERIIEIFEVLCELRSESREEIAEQIWQTSGQIFSDFYQKSDR</sequence>
<evidence type="ECO:0000256" key="2">
    <source>
        <dbReference type="ARBA" id="ARBA00022723"/>
    </source>
</evidence>
<evidence type="ECO:0000313" key="6">
    <source>
        <dbReference type="Proteomes" id="UP000255417"/>
    </source>
</evidence>
<comment type="similarity">
    <text evidence="1">Belongs to the metallo-dependent hydrolases superfamily. TatD-type hydrolase family.</text>
</comment>
<feature type="binding site" evidence="4">
    <location>
        <position position="209"/>
    </location>
    <ligand>
        <name>a divalent metal cation</name>
        <dbReference type="ChEBI" id="CHEBI:60240"/>
        <label>1</label>
    </ligand>
</feature>
<feature type="binding site" evidence="4">
    <location>
        <position position="135"/>
    </location>
    <ligand>
        <name>a divalent metal cation</name>
        <dbReference type="ChEBI" id="CHEBI:60240"/>
        <label>2</label>
    </ligand>
</feature>
<name>A0A379C7H7_9PAST</name>
<reference evidence="5 6" key="1">
    <citation type="submission" date="2018-06" db="EMBL/GenBank/DDBJ databases">
        <authorList>
            <consortium name="Pathogen Informatics"/>
            <person name="Doyle S."/>
        </authorList>
    </citation>
    <scope>NUCLEOTIDE SEQUENCE [LARGE SCALE GENOMIC DNA]</scope>
    <source>
        <strain evidence="5 6">NCTC12872</strain>
    </source>
</reference>
<organism evidence="5 6">
    <name type="scientific">Phocoenobacter uteri</name>
    <dbReference type="NCBI Taxonomy" id="146806"/>
    <lineage>
        <taxon>Bacteria</taxon>
        <taxon>Pseudomonadati</taxon>
        <taxon>Pseudomonadota</taxon>
        <taxon>Gammaproteobacteria</taxon>
        <taxon>Pasteurellales</taxon>
        <taxon>Pasteurellaceae</taxon>
        <taxon>Phocoenobacter</taxon>
    </lineage>
</organism>
<dbReference type="SUPFAM" id="SSF51556">
    <property type="entry name" value="Metallo-dependent hydrolases"/>
    <property type="match status" value="1"/>
</dbReference>
<dbReference type="FunFam" id="3.20.20.140:FF:000005">
    <property type="entry name" value="TatD family hydrolase"/>
    <property type="match status" value="1"/>
</dbReference>
<feature type="binding site" evidence="4">
    <location>
        <position position="10"/>
    </location>
    <ligand>
        <name>a divalent metal cation</name>
        <dbReference type="ChEBI" id="CHEBI:60240"/>
        <label>1</label>
    </ligand>
</feature>
<dbReference type="InterPro" id="IPR032466">
    <property type="entry name" value="Metal_Hydrolase"/>
</dbReference>
<dbReference type="GO" id="GO:0005829">
    <property type="term" value="C:cytosol"/>
    <property type="evidence" value="ECO:0007669"/>
    <property type="project" value="TreeGrafter"/>
</dbReference>
<dbReference type="Gene3D" id="3.20.20.140">
    <property type="entry name" value="Metal-dependent hydrolases"/>
    <property type="match status" value="1"/>
</dbReference>
<dbReference type="PIRSF" id="PIRSF005902">
    <property type="entry name" value="DNase_TatD"/>
    <property type="match status" value="1"/>
</dbReference>
<dbReference type="EMBL" id="UGTA01000001">
    <property type="protein sequence ID" value="SUB58234.1"/>
    <property type="molecule type" value="Genomic_DNA"/>
</dbReference>
<dbReference type="AlphaFoldDB" id="A0A379C7H7"/>
<evidence type="ECO:0000256" key="3">
    <source>
        <dbReference type="ARBA" id="ARBA00022801"/>
    </source>
</evidence>
<evidence type="ECO:0000313" key="5">
    <source>
        <dbReference type="EMBL" id="SUB58234.1"/>
    </source>
</evidence>
<protein>
    <submittedName>
        <fullName evidence="5">Uncharacterized deoxyribonuclease YjjV</fullName>
        <ecNumber evidence="5">3.1.21.-</ecNumber>
    </submittedName>
</protein>
<dbReference type="OrthoDB" id="9810005at2"/>